<dbReference type="InterPro" id="IPR036388">
    <property type="entry name" value="WH-like_DNA-bd_sf"/>
</dbReference>
<dbReference type="SUPFAM" id="SSF46767">
    <property type="entry name" value="Methylated DNA-protein cysteine methyltransferase, C-terminal domain"/>
    <property type="match status" value="1"/>
</dbReference>
<evidence type="ECO:0000256" key="5">
    <source>
        <dbReference type="ARBA" id="ARBA00023204"/>
    </source>
</evidence>
<dbReference type="GO" id="GO:0003908">
    <property type="term" value="F:methylated-DNA-[protein]-cysteine S-methyltransferase activity"/>
    <property type="evidence" value="ECO:0007669"/>
    <property type="project" value="UniProtKB-EC"/>
</dbReference>
<dbReference type="PANTHER" id="PTHR10815:SF13">
    <property type="entry name" value="METHYLATED-DNA--PROTEIN-CYSTEINE METHYLTRANSFERASE"/>
    <property type="match status" value="1"/>
</dbReference>
<feature type="domain" description="Methylated-DNA-[protein]-cysteine S-methyltransferase DNA binding" evidence="7">
    <location>
        <begin position="174"/>
        <end position="248"/>
    </location>
</feature>
<keyword evidence="9" id="KW-1185">Reference proteome</keyword>
<evidence type="ECO:0000256" key="2">
    <source>
        <dbReference type="ARBA" id="ARBA00022603"/>
    </source>
</evidence>
<dbReference type="OrthoDB" id="9802228at2"/>
<dbReference type="PROSITE" id="PS00374">
    <property type="entry name" value="MGMT"/>
    <property type="match status" value="1"/>
</dbReference>
<dbReference type="RefSeq" id="WP_089481905.1">
    <property type="nucleotide sequence ID" value="NZ_MUGS01000077.1"/>
</dbReference>
<proteinExistence type="predicted"/>
<sequence>MENSFKNILEIIDRAAENNEVGISLFQDSISVPVADKSTFEEWSGKSFECIKELISASYGKRQVAFNPFTDGISFSDTSLIFKTFDQRVKQNISYSLENTVYGQIIIASTTSGICYLVFFSGTEAKAQEILQKEFPDSTIIKQMSALQATALEYLGGNDNQVVTLHVKGSPAALQIWEALTKVPCGKLISYGTLAKATNHMAQEIGTIMGDNRIAMLIPCHRVIKSTGEFGQYHWGAKRKRAMIIREAAVL</sequence>
<evidence type="ECO:0000259" key="7">
    <source>
        <dbReference type="Pfam" id="PF01035"/>
    </source>
</evidence>
<keyword evidence="3" id="KW-0808">Transferase</keyword>
<keyword evidence="5" id="KW-0234">DNA repair</keyword>
<comment type="catalytic activity">
    <reaction evidence="1">
        <text>a 4-O-methyl-thymidine in DNA + L-cysteinyl-[protein] = a thymidine in DNA + S-methyl-L-cysteinyl-[protein]</text>
        <dbReference type="Rhea" id="RHEA:53428"/>
        <dbReference type="Rhea" id="RHEA-COMP:10131"/>
        <dbReference type="Rhea" id="RHEA-COMP:10132"/>
        <dbReference type="Rhea" id="RHEA-COMP:13555"/>
        <dbReference type="Rhea" id="RHEA-COMP:13556"/>
        <dbReference type="ChEBI" id="CHEBI:29950"/>
        <dbReference type="ChEBI" id="CHEBI:82612"/>
        <dbReference type="ChEBI" id="CHEBI:137386"/>
        <dbReference type="ChEBI" id="CHEBI:137387"/>
        <dbReference type="EC" id="2.1.1.63"/>
    </reaction>
</comment>
<keyword evidence="2" id="KW-0489">Methyltransferase</keyword>
<dbReference type="CDD" id="cd06445">
    <property type="entry name" value="ATase"/>
    <property type="match status" value="1"/>
</dbReference>
<dbReference type="Gene3D" id="3.30.160.70">
    <property type="entry name" value="Methylated DNA-protein cysteine methyltransferase domain"/>
    <property type="match status" value="1"/>
</dbReference>
<dbReference type="InterPro" id="IPR036631">
    <property type="entry name" value="MGMT_N_sf"/>
</dbReference>
<dbReference type="EMBL" id="MUGS01000077">
    <property type="protein sequence ID" value="OXE97142.1"/>
    <property type="molecule type" value="Genomic_DNA"/>
</dbReference>
<dbReference type="InterPro" id="IPR001497">
    <property type="entry name" value="MethylDNA_cys_MeTrfase_AS"/>
</dbReference>
<dbReference type="PANTHER" id="PTHR10815">
    <property type="entry name" value="METHYLATED-DNA--PROTEIN-CYSTEINE METHYLTRANSFERASE"/>
    <property type="match status" value="1"/>
</dbReference>
<evidence type="ECO:0000313" key="8">
    <source>
        <dbReference type="EMBL" id="OXE97142.1"/>
    </source>
</evidence>
<evidence type="ECO:0000256" key="1">
    <source>
        <dbReference type="ARBA" id="ARBA00001286"/>
    </source>
</evidence>
<dbReference type="Gene3D" id="1.10.10.10">
    <property type="entry name" value="Winged helix-like DNA-binding domain superfamily/Winged helix DNA-binding domain"/>
    <property type="match status" value="1"/>
</dbReference>
<dbReference type="InterPro" id="IPR014048">
    <property type="entry name" value="MethylDNA_cys_MeTrfase_DNA-bd"/>
</dbReference>
<evidence type="ECO:0000256" key="6">
    <source>
        <dbReference type="ARBA" id="ARBA00049348"/>
    </source>
</evidence>
<dbReference type="AlphaFoldDB" id="A0A227NHD8"/>
<keyword evidence="4" id="KW-0227">DNA damage</keyword>
<evidence type="ECO:0000256" key="3">
    <source>
        <dbReference type="ARBA" id="ARBA00022679"/>
    </source>
</evidence>
<protein>
    <recommendedName>
        <fullName evidence="7">Methylated-DNA-[protein]-cysteine S-methyltransferase DNA binding domain-containing protein</fullName>
    </recommendedName>
</protein>
<dbReference type="Proteomes" id="UP000214684">
    <property type="component" value="Unassembled WGS sequence"/>
</dbReference>
<comment type="catalytic activity">
    <reaction evidence="6">
        <text>a 6-O-methyl-2'-deoxyguanosine in DNA + L-cysteinyl-[protein] = S-methyl-L-cysteinyl-[protein] + a 2'-deoxyguanosine in DNA</text>
        <dbReference type="Rhea" id="RHEA:24000"/>
        <dbReference type="Rhea" id="RHEA-COMP:10131"/>
        <dbReference type="Rhea" id="RHEA-COMP:10132"/>
        <dbReference type="Rhea" id="RHEA-COMP:11367"/>
        <dbReference type="Rhea" id="RHEA-COMP:11368"/>
        <dbReference type="ChEBI" id="CHEBI:29950"/>
        <dbReference type="ChEBI" id="CHEBI:82612"/>
        <dbReference type="ChEBI" id="CHEBI:85445"/>
        <dbReference type="ChEBI" id="CHEBI:85448"/>
        <dbReference type="EC" id="2.1.1.63"/>
    </reaction>
</comment>
<dbReference type="NCBIfam" id="TIGR00589">
    <property type="entry name" value="ogt"/>
    <property type="match status" value="1"/>
</dbReference>
<organism evidence="8 9">
    <name type="scientific">Flavobacterium araucananum</name>
    <dbReference type="NCBI Taxonomy" id="946678"/>
    <lineage>
        <taxon>Bacteria</taxon>
        <taxon>Pseudomonadati</taxon>
        <taxon>Bacteroidota</taxon>
        <taxon>Flavobacteriia</taxon>
        <taxon>Flavobacteriales</taxon>
        <taxon>Flavobacteriaceae</taxon>
        <taxon>Flavobacterium</taxon>
    </lineage>
</organism>
<gene>
    <name evidence="8" type="ORF">B0A64_23515</name>
</gene>
<dbReference type="GO" id="GO:0032259">
    <property type="term" value="P:methylation"/>
    <property type="evidence" value="ECO:0007669"/>
    <property type="project" value="UniProtKB-KW"/>
</dbReference>
<reference evidence="8 9" key="1">
    <citation type="submission" date="2016-11" db="EMBL/GenBank/DDBJ databases">
        <title>Whole genomes of Flavobacteriaceae.</title>
        <authorList>
            <person name="Stine C."/>
            <person name="Li C."/>
            <person name="Tadesse D."/>
        </authorList>
    </citation>
    <scope>NUCLEOTIDE SEQUENCE [LARGE SCALE GENOMIC DNA]</scope>
    <source>
        <strain evidence="8 9">DSM 24704</strain>
    </source>
</reference>
<dbReference type="SUPFAM" id="SSF53155">
    <property type="entry name" value="Methylated DNA-protein cysteine methyltransferase domain"/>
    <property type="match status" value="1"/>
</dbReference>
<comment type="caution">
    <text evidence="8">The sequence shown here is derived from an EMBL/GenBank/DDBJ whole genome shotgun (WGS) entry which is preliminary data.</text>
</comment>
<dbReference type="InterPro" id="IPR036217">
    <property type="entry name" value="MethylDNA_cys_MeTrfase_DNAb"/>
</dbReference>
<name>A0A227NHD8_9FLAO</name>
<dbReference type="GO" id="GO:0006281">
    <property type="term" value="P:DNA repair"/>
    <property type="evidence" value="ECO:0007669"/>
    <property type="project" value="UniProtKB-KW"/>
</dbReference>
<dbReference type="Pfam" id="PF01035">
    <property type="entry name" value="DNA_binding_1"/>
    <property type="match status" value="1"/>
</dbReference>
<accession>A0A227NHD8</accession>
<evidence type="ECO:0000256" key="4">
    <source>
        <dbReference type="ARBA" id="ARBA00022763"/>
    </source>
</evidence>
<evidence type="ECO:0000313" key="9">
    <source>
        <dbReference type="Proteomes" id="UP000214684"/>
    </source>
</evidence>